<evidence type="ECO:0000256" key="1">
    <source>
        <dbReference type="SAM" id="MobiDB-lite"/>
    </source>
</evidence>
<dbReference type="STRING" id="1672749.BJF92_18610"/>
<evidence type="ECO:0008006" key="4">
    <source>
        <dbReference type="Google" id="ProtNLM"/>
    </source>
</evidence>
<gene>
    <name evidence="2" type="ORF">BJF92_18610</name>
</gene>
<dbReference type="OrthoDB" id="7923950at2"/>
<dbReference type="AlphaFoldDB" id="A0A1Q9ADR2"/>
<feature type="compositionally biased region" description="Low complexity" evidence="1">
    <location>
        <begin position="105"/>
        <end position="124"/>
    </location>
</feature>
<feature type="compositionally biased region" description="Basic and acidic residues" evidence="1">
    <location>
        <begin position="125"/>
        <end position="138"/>
    </location>
</feature>
<dbReference type="RefSeq" id="WP_075636911.1">
    <property type="nucleotide sequence ID" value="NZ_MKIO01000041.1"/>
</dbReference>
<reference evidence="2 3" key="1">
    <citation type="submission" date="2016-09" db="EMBL/GenBank/DDBJ databases">
        <title>Rhizobium sp. nov., a novel species isolated from the rice rhizosphere.</title>
        <authorList>
            <person name="Zhao J."/>
            <person name="Zhang X."/>
        </authorList>
    </citation>
    <scope>NUCLEOTIDE SEQUENCE [LARGE SCALE GENOMIC DNA]</scope>
    <source>
        <strain evidence="2 3">MH17</strain>
    </source>
</reference>
<organism evidence="2 3">
    <name type="scientific">Xaviernesmea rhizosphaerae</name>
    <dbReference type="NCBI Taxonomy" id="1672749"/>
    <lineage>
        <taxon>Bacteria</taxon>
        <taxon>Pseudomonadati</taxon>
        <taxon>Pseudomonadota</taxon>
        <taxon>Alphaproteobacteria</taxon>
        <taxon>Hyphomicrobiales</taxon>
        <taxon>Rhizobiaceae</taxon>
        <taxon>Rhizobium/Agrobacterium group</taxon>
        <taxon>Xaviernesmea</taxon>
    </lineage>
</organism>
<evidence type="ECO:0000313" key="3">
    <source>
        <dbReference type="Proteomes" id="UP000186143"/>
    </source>
</evidence>
<dbReference type="EMBL" id="MKIO01000041">
    <property type="protein sequence ID" value="OLP53047.1"/>
    <property type="molecule type" value="Genomic_DNA"/>
</dbReference>
<dbReference type="InterPro" id="IPR035220">
    <property type="entry name" value="DUF5330"/>
</dbReference>
<comment type="caution">
    <text evidence="2">The sequence shown here is derived from an EMBL/GenBank/DDBJ whole genome shotgun (WGS) entry which is preliminary data.</text>
</comment>
<proteinExistence type="predicted"/>
<sequence>MWFLIKGGFWFALVLVLLPFLVPGENKAGHDLAQVDMGATVSAATEALSYIGALCVQKPDVCEKGSETVTVLGQRARDGARIAYEFLDKQFAGGEATVTTGTVPAGPAIKPHTAAPHGAAAQDAATREAHGEPARTAEADGGAEVEPANIPVPSRRIAPEGAL</sequence>
<dbReference type="Pfam" id="PF17264">
    <property type="entry name" value="DUF5330"/>
    <property type="match status" value="1"/>
</dbReference>
<dbReference type="Proteomes" id="UP000186143">
    <property type="component" value="Unassembled WGS sequence"/>
</dbReference>
<feature type="region of interest" description="Disordered" evidence="1">
    <location>
        <begin position="105"/>
        <end position="149"/>
    </location>
</feature>
<evidence type="ECO:0000313" key="2">
    <source>
        <dbReference type="EMBL" id="OLP53047.1"/>
    </source>
</evidence>
<protein>
    <recommendedName>
        <fullName evidence="4">DUF5330 domain-containing protein</fullName>
    </recommendedName>
</protein>
<accession>A0A1Q9ADR2</accession>
<name>A0A1Q9ADR2_9HYPH</name>